<dbReference type="InterPro" id="IPR022642">
    <property type="entry name" value="CheR_C"/>
</dbReference>
<keyword evidence="10" id="KW-0285">Flavoprotein</keyword>
<dbReference type="Proteomes" id="UP000757604">
    <property type="component" value="Unassembled WGS sequence"/>
</dbReference>
<keyword evidence="7" id="KW-0597">Phosphoprotein</keyword>
<feature type="domain" description="PAS" evidence="21">
    <location>
        <begin position="842"/>
        <end position="888"/>
    </location>
</feature>
<feature type="active site" evidence="19">
    <location>
        <position position="15"/>
    </location>
</feature>
<dbReference type="InterPro" id="IPR011102">
    <property type="entry name" value="Sig_transdc_His_kinase_HWE"/>
</dbReference>
<name>A0ABS7HCV9_9HYPH</name>
<keyword evidence="9" id="KW-0716">Sensory transduction</keyword>
<dbReference type="PANTHER" id="PTHR24422:SF27">
    <property type="entry name" value="PROTEIN-GLUTAMATE O-METHYLTRANSFERASE"/>
    <property type="match status" value="1"/>
</dbReference>
<dbReference type="SUPFAM" id="SSF53335">
    <property type="entry name" value="S-adenosyl-L-methionine-dependent methyltransferases"/>
    <property type="match status" value="1"/>
</dbReference>
<dbReference type="InterPro" id="IPR000780">
    <property type="entry name" value="CheR_MeTrfase"/>
</dbReference>
<keyword evidence="20" id="KW-0175">Coiled coil</keyword>
<dbReference type="Pfam" id="PF07536">
    <property type="entry name" value="HWE_HK"/>
    <property type="match status" value="1"/>
</dbReference>
<dbReference type="PANTHER" id="PTHR24422">
    <property type="entry name" value="CHEMOTAXIS PROTEIN METHYLTRANSFERASE"/>
    <property type="match status" value="1"/>
</dbReference>
<feature type="domain" description="PAC" evidence="22">
    <location>
        <begin position="788"/>
        <end position="838"/>
    </location>
</feature>
<dbReference type="PRINTS" id="PR00996">
    <property type="entry name" value="CHERMTFRASE"/>
</dbReference>
<dbReference type="SMART" id="SM00911">
    <property type="entry name" value="HWE_HK"/>
    <property type="match status" value="1"/>
</dbReference>
<evidence type="ECO:0000256" key="13">
    <source>
        <dbReference type="ARBA" id="ARBA00022691"/>
    </source>
</evidence>
<evidence type="ECO:0000256" key="10">
    <source>
        <dbReference type="ARBA" id="ARBA00022630"/>
    </source>
</evidence>
<evidence type="ECO:0000256" key="6">
    <source>
        <dbReference type="ARBA" id="ARBA00022543"/>
    </source>
</evidence>
<dbReference type="PROSITE" id="PS50112">
    <property type="entry name" value="PAS"/>
    <property type="match status" value="1"/>
</dbReference>
<feature type="domain" description="CheB-type methylesterase" evidence="23">
    <location>
        <begin position="3"/>
        <end position="191"/>
    </location>
</feature>
<evidence type="ECO:0000256" key="8">
    <source>
        <dbReference type="ARBA" id="ARBA00022603"/>
    </source>
</evidence>
<keyword evidence="19" id="KW-0378">Hydrolase</keyword>
<evidence type="ECO:0000256" key="1">
    <source>
        <dbReference type="ARBA" id="ARBA00000085"/>
    </source>
</evidence>
<organism evidence="25 26">
    <name type="scientific">Rhizobium herbae</name>
    <dbReference type="NCBI Taxonomy" id="508661"/>
    <lineage>
        <taxon>Bacteria</taxon>
        <taxon>Pseudomonadati</taxon>
        <taxon>Pseudomonadota</taxon>
        <taxon>Alphaproteobacteria</taxon>
        <taxon>Hyphomicrobiales</taxon>
        <taxon>Rhizobiaceae</taxon>
        <taxon>Rhizobium/Agrobacterium group</taxon>
        <taxon>Rhizobium</taxon>
    </lineage>
</organism>
<keyword evidence="19" id="KW-0145">Chemotaxis</keyword>
<dbReference type="SUPFAM" id="SSF52738">
    <property type="entry name" value="Methylesterase CheB, C-terminal domain"/>
    <property type="match status" value="1"/>
</dbReference>
<keyword evidence="14" id="KW-0547">Nucleotide-binding</keyword>
<dbReference type="PROSITE" id="PS50122">
    <property type="entry name" value="CHEB"/>
    <property type="match status" value="1"/>
</dbReference>
<keyword evidence="13" id="KW-0949">S-adenosyl-L-methionine</keyword>
<keyword evidence="18" id="KW-0675">Receptor</keyword>
<dbReference type="InterPro" id="IPR000673">
    <property type="entry name" value="Sig_transdc_resp-reg_Me-estase"/>
</dbReference>
<dbReference type="InterPro" id="IPR036890">
    <property type="entry name" value="HATPase_C_sf"/>
</dbReference>
<dbReference type="Pfam" id="PF01339">
    <property type="entry name" value="CheB_methylest"/>
    <property type="match status" value="1"/>
</dbReference>
<keyword evidence="26" id="KW-1185">Reference proteome</keyword>
<gene>
    <name evidence="25" type="ORF">JNB71_13800</name>
</gene>
<dbReference type="InterPro" id="IPR036804">
    <property type="entry name" value="CheR_N_sf"/>
</dbReference>
<reference evidence="25 26" key="1">
    <citation type="journal article" date="2021" name="MBio">
        <title>Poor Competitiveness of Bradyrhizobium in Pigeon Pea Root Colonization in Indian Soils.</title>
        <authorList>
            <person name="Chalasani D."/>
            <person name="Basu A."/>
            <person name="Pullabhotla S.V.S.R.N."/>
            <person name="Jorrin B."/>
            <person name="Neal A.L."/>
            <person name="Poole P.S."/>
            <person name="Podile A.R."/>
            <person name="Tkacz A."/>
        </authorList>
    </citation>
    <scope>NUCLEOTIDE SEQUENCE [LARGE SCALE GENOMIC DNA]</scope>
    <source>
        <strain evidence="25 26">HU44</strain>
    </source>
</reference>
<evidence type="ECO:0000259" key="24">
    <source>
        <dbReference type="PROSITE" id="PS50123"/>
    </source>
</evidence>
<evidence type="ECO:0000256" key="20">
    <source>
        <dbReference type="SAM" id="Coils"/>
    </source>
</evidence>
<dbReference type="RefSeq" id="WP_220372385.1">
    <property type="nucleotide sequence ID" value="NZ_JAEUAO010000003.1"/>
</dbReference>
<dbReference type="EC" id="2.7.13.3" evidence="3"/>
<dbReference type="PROSITE" id="PS50113">
    <property type="entry name" value="PAC"/>
    <property type="match status" value="1"/>
</dbReference>
<keyword evidence="12" id="KW-0808">Transferase</keyword>
<dbReference type="Gene3D" id="3.30.450.20">
    <property type="entry name" value="PAS domain"/>
    <property type="match status" value="2"/>
</dbReference>
<evidence type="ECO:0000259" key="23">
    <source>
        <dbReference type="PROSITE" id="PS50122"/>
    </source>
</evidence>
<evidence type="ECO:0000259" key="22">
    <source>
        <dbReference type="PROSITE" id="PS50113"/>
    </source>
</evidence>
<feature type="active site" evidence="19">
    <location>
        <position position="133"/>
    </location>
</feature>
<evidence type="ECO:0000256" key="15">
    <source>
        <dbReference type="ARBA" id="ARBA00022777"/>
    </source>
</evidence>
<dbReference type="EC" id="2.1.1.80" evidence="4"/>
<dbReference type="SMART" id="SM00086">
    <property type="entry name" value="PAC"/>
    <property type="match status" value="2"/>
</dbReference>
<evidence type="ECO:0000256" key="18">
    <source>
        <dbReference type="ARBA" id="ARBA00023170"/>
    </source>
</evidence>
<dbReference type="Gene3D" id="3.40.50.180">
    <property type="entry name" value="Methylesterase CheB, C-terminal domain"/>
    <property type="match status" value="1"/>
</dbReference>
<evidence type="ECO:0000259" key="21">
    <source>
        <dbReference type="PROSITE" id="PS50112"/>
    </source>
</evidence>
<dbReference type="InterPro" id="IPR000700">
    <property type="entry name" value="PAS-assoc_C"/>
</dbReference>
<evidence type="ECO:0000256" key="2">
    <source>
        <dbReference type="ARBA" id="ARBA00001541"/>
    </source>
</evidence>
<feature type="coiled-coil region" evidence="20">
    <location>
        <begin position="826"/>
        <end position="853"/>
    </location>
</feature>
<evidence type="ECO:0000256" key="19">
    <source>
        <dbReference type="PROSITE-ProRule" id="PRU00050"/>
    </source>
</evidence>
<keyword evidence="11" id="KW-0288">FMN</keyword>
<feature type="coiled-coil region" evidence="20">
    <location>
        <begin position="638"/>
        <end position="725"/>
    </location>
</feature>
<dbReference type="Pfam" id="PF03705">
    <property type="entry name" value="CheR_N"/>
    <property type="match status" value="1"/>
</dbReference>
<evidence type="ECO:0000313" key="26">
    <source>
        <dbReference type="Proteomes" id="UP000757604"/>
    </source>
</evidence>
<feature type="active site" evidence="19">
    <location>
        <position position="42"/>
    </location>
</feature>
<keyword evidence="17" id="KW-0157">Chromophore</keyword>
<dbReference type="CDD" id="cd16434">
    <property type="entry name" value="CheB-CheR_fusion"/>
    <property type="match status" value="1"/>
</dbReference>
<evidence type="ECO:0000256" key="4">
    <source>
        <dbReference type="ARBA" id="ARBA00012534"/>
    </source>
</evidence>
<comment type="catalytic activity">
    <reaction evidence="1">
        <text>ATP + protein L-histidine = ADP + protein N-phospho-L-histidine.</text>
        <dbReference type="EC" id="2.7.13.3"/>
    </reaction>
</comment>
<evidence type="ECO:0000256" key="11">
    <source>
        <dbReference type="ARBA" id="ARBA00022643"/>
    </source>
</evidence>
<evidence type="ECO:0000256" key="17">
    <source>
        <dbReference type="ARBA" id="ARBA00022991"/>
    </source>
</evidence>
<dbReference type="InterPro" id="IPR035965">
    <property type="entry name" value="PAS-like_dom_sf"/>
</dbReference>
<dbReference type="InterPro" id="IPR050903">
    <property type="entry name" value="Bact_Chemotaxis_MeTrfase"/>
</dbReference>
<dbReference type="InterPro" id="IPR029063">
    <property type="entry name" value="SAM-dependent_MTases_sf"/>
</dbReference>
<dbReference type="SUPFAM" id="SSF55785">
    <property type="entry name" value="PYP-like sensor domain (PAS domain)"/>
    <property type="match status" value="2"/>
</dbReference>
<dbReference type="Gene3D" id="3.40.50.150">
    <property type="entry name" value="Vaccinia Virus protein VP39"/>
    <property type="match status" value="1"/>
</dbReference>
<dbReference type="Gene3D" id="1.10.155.10">
    <property type="entry name" value="Chemotaxis receptor methyltransferase CheR, N-terminal domain"/>
    <property type="match status" value="1"/>
</dbReference>
<dbReference type="PROSITE" id="PS50123">
    <property type="entry name" value="CHER"/>
    <property type="match status" value="1"/>
</dbReference>
<evidence type="ECO:0000256" key="3">
    <source>
        <dbReference type="ARBA" id="ARBA00012438"/>
    </source>
</evidence>
<feature type="domain" description="CheR-type methyltransferase" evidence="24">
    <location>
        <begin position="204"/>
        <end position="446"/>
    </location>
</feature>
<dbReference type="InterPro" id="IPR035909">
    <property type="entry name" value="CheB_C"/>
</dbReference>
<dbReference type="NCBIfam" id="TIGR00229">
    <property type="entry name" value="sensory_box"/>
    <property type="match status" value="1"/>
</dbReference>
<dbReference type="Pfam" id="PF13596">
    <property type="entry name" value="PAS_10"/>
    <property type="match status" value="1"/>
</dbReference>
<dbReference type="Gene3D" id="3.30.565.10">
    <property type="entry name" value="Histidine kinase-like ATPase, C-terminal domain"/>
    <property type="match status" value="1"/>
</dbReference>
<keyword evidence="8" id="KW-0489">Methyltransferase</keyword>
<dbReference type="InterPro" id="IPR022641">
    <property type="entry name" value="CheR_N"/>
</dbReference>
<dbReference type="Pfam" id="PF01739">
    <property type="entry name" value="CheR"/>
    <property type="match status" value="1"/>
</dbReference>
<dbReference type="SUPFAM" id="SSF47757">
    <property type="entry name" value="Chemotaxis receptor methyltransferase CheR, N-terminal domain"/>
    <property type="match status" value="1"/>
</dbReference>
<evidence type="ECO:0000313" key="25">
    <source>
        <dbReference type="EMBL" id="MBW9064397.1"/>
    </source>
</evidence>
<proteinExistence type="predicted"/>
<dbReference type="SUPFAM" id="SSF55874">
    <property type="entry name" value="ATPase domain of HSP90 chaperone/DNA topoisomerase II/histidine kinase"/>
    <property type="match status" value="1"/>
</dbReference>
<protein>
    <recommendedName>
        <fullName evidence="5">Blue-light-activated histidine kinase</fullName>
        <ecNumber evidence="4">2.1.1.80</ecNumber>
        <ecNumber evidence="3">2.7.13.3</ecNumber>
    </recommendedName>
</protein>
<evidence type="ECO:0000256" key="5">
    <source>
        <dbReference type="ARBA" id="ARBA00021740"/>
    </source>
</evidence>
<accession>A0ABS7HCV9</accession>
<dbReference type="CDD" id="cd00130">
    <property type="entry name" value="PAS"/>
    <property type="match status" value="2"/>
</dbReference>
<evidence type="ECO:0000256" key="16">
    <source>
        <dbReference type="ARBA" id="ARBA00022840"/>
    </source>
</evidence>
<sequence length="1160" mass="129588">MDHQSDPPIVGIGASAGGVQALQTFFAGLPSDTDAAFVVIVHLDPDARSELASILASRTQMPVTQVEDEARLESNHVYVIAPNRRLKIADGTIAALPFEEPRAHRAPIDLFFRSLAEQQRSGFAVVLTGAGADGAIGVKAIKEAGGIVLVQDPSEAEYASMPRNAIATEVADFVLPIRELTDQLTELLNIPASVVAHHIRPNDEDTLGRILAHVRVRTGHDFSQYKRATILRRISRRAQVTRKETLAEYYAYLRENVEEAQALFSDFLISVTTFFRDPAAFKSLADNVIPQLFDGKAAGDSIRVWVPGCATGEETYTIGILLLEEAARRDLAPEIQVFGSDLDLGALAIAREGRFPATIESDLSEERLRRFFQREGDHYRVRRELRDVVLFASHSLLKDPPFSHLDMISCRNLLIYLDRQLQQQVCNTFHYALNPGGFLFLGSSESADNPAGLFRTVDREARIYRSAAAASDRRPGLPVLLGPHQSAERAPVIVRPPSLASSVSEAALHRQMLEKIAPPSMLVDESQRAIHLSENAGRFLRPSGGPVSTDATDLVREEFRFDLRAALHRAFERNETTLSMPILAQLDGLPHRVYLQVKPILHGSDPARHALVLFIEGEAVDKSEEETLEGRPGNNQPIRQLQEELQLAQNRLRITREESEAANEELRAANEELQSMNEEYRSTAEELETSKEELQSINEELQTVNNELKLKLESVSRAYSDLQNLMAATDVATLFLSPSLRIKRFTPRLTEIFNVTTNDEGRPITDFTHQLDYEDLADEARSVLEDLTPIEREVKSRNDGWYLVRIRPYRTIDDKIDGVVVTFVDVTERRRAEEAAKESAQRLEQEMRLVELSRSPIFLWDFDDGIKQWNRGSEELYGYTREEAVGKQKEKLLQTTVPGSSFVELRRTLLEKGRWTGELRHTTKDGQVLAVESQIELMPLGDRRLVLESTRDITDRKRWEQRRQLLMNELSHRVKNTLAVVQSLARQTLRTTHSSEDFVTRFDGRLAALANAHKLLVDSDWSGAELRALALAQLDPYAGSDRHRLTLEGVPVALPPDVATPFGLVLHELATNAAKYGAFSTQGGHVELSWEVGNNGRHLTVVWKERGGPPVQPPVVQGFGGILIEKSLPAGKVHRDFQPEGVVCTIAIELAEATQNGAEH</sequence>
<dbReference type="EMBL" id="JAEUAO010000003">
    <property type="protein sequence ID" value="MBW9064397.1"/>
    <property type="molecule type" value="Genomic_DNA"/>
</dbReference>
<evidence type="ECO:0000256" key="14">
    <source>
        <dbReference type="ARBA" id="ARBA00022741"/>
    </source>
</evidence>
<evidence type="ECO:0000256" key="12">
    <source>
        <dbReference type="ARBA" id="ARBA00022679"/>
    </source>
</evidence>
<evidence type="ECO:0000256" key="9">
    <source>
        <dbReference type="ARBA" id="ARBA00022606"/>
    </source>
</evidence>
<keyword evidence="6" id="KW-0600">Photoreceptor protein</keyword>
<comment type="catalytic activity">
    <reaction evidence="2">
        <text>L-glutamyl-[protein] + S-adenosyl-L-methionine = [protein]-L-glutamate 5-O-methyl ester + S-adenosyl-L-homocysteine</text>
        <dbReference type="Rhea" id="RHEA:24452"/>
        <dbReference type="Rhea" id="RHEA-COMP:10208"/>
        <dbReference type="Rhea" id="RHEA-COMP:10311"/>
        <dbReference type="ChEBI" id="CHEBI:29973"/>
        <dbReference type="ChEBI" id="CHEBI:57856"/>
        <dbReference type="ChEBI" id="CHEBI:59789"/>
        <dbReference type="ChEBI" id="CHEBI:82795"/>
        <dbReference type="EC" id="2.1.1.80"/>
    </reaction>
</comment>
<dbReference type="SMART" id="SM00091">
    <property type="entry name" value="PAS"/>
    <property type="match status" value="3"/>
</dbReference>
<keyword evidence="16" id="KW-0067">ATP-binding</keyword>
<evidence type="ECO:0000256" key="7">
    <source>
        <dbReference type="ARBA" id="ARBA00022553"/>
    </source>
</evidence>
<dbReference type="SMART" id="SM00138">
    <property type="entry name" value="MeTrc"/>
    <property type="match status" value="1"/>
</dbReference>
<dbReference type="InterPro" id="IPR001610">
    <property type="entry name" value="PAC"/>
</dbReference>
<keyword evidence="15" id="KW-0418">Kinase</keyword>
<comment type="caution">
    <text evidence="25">The sequence shown here is derived from an EMBL/GenBank/DDBJ whole genome shotgun (WGS) entry which is preliminary data.</text>
</comment>
<dbReference type="InterPro" id="IPR000014">
    <property type="entry name" value="PAS"/>
</dbReference>
<dbReference type="Pfam" id="PF13426">
    <property type="entry name" value="PAS_9"/>
    <property type="match status" value="1"/>
</dbReference>